<name>T0KVA3_COLGC</name>
<sequence>MTALGIDLGTTFSCAFTHTGGDLVAVEVFHGSRIFRSAVLIENGKWYLKRPDDAPDGQRIHVSLAKRLIGRTGCDGQLVEDASLVGHSRTSTTGGFYNIAGDTILPEEVSAFILGRIRKKVAAFELSGCVLAVPAYFTFLQREATKDAAQIAGFDRSEVTLVPEPVAALVSFIFDKRAPTETSLDGYWFVIDIGGGTADVTIADVDGTEKTFVVVATSGDNALGGIHFDEELRYLVLNKVNSDNLDAGLNIDNCDMALVTAACERAKEELSETTETEVRVRSMTGDSFTTTVTRQEAEQAWKESGGRMAPMERIKDLFARALEAPNVANIGQIPNVLIAGGVGNMPCVRNLINDMLPSARIHLSHLSEAIGRGAAYISNDPDILITEVTPRGIGISMNEDEMGFVVHRNQAVPASSEEVFCTPCDNAEKIDIIVFEGDHPIASKNIELGRFVIRDIPPCPAGTRINVTVDVPELGSFNVSARVVIMETEESLRVEHAPRHTPDELERLRQLTLARLDGTVPTSRVLTTTSGEQQGSVVGGKRSRSISGDGPSEDLGTKRAHHWDGNEYDAIDGL</sequence>
<dbReference type="OMA" id="RMAPMER"/>
<organism evidence="5 6">
    <name type="scientific">Colletotrichum gloeosporioides (strain Cg-14)</name>
    <name type="common">Anthracnose fungus</name>
    <name type="synonym">Glomerella cingulata</name>
    <dbReference type="NCBI Taxonomy" id="1237896"/>
    <lineage>
        <taxon>Eukaryota</taxon>
        <taxon>Fungi</taxon>
        <taxon>Dikarya</taxon>
        <taxon>Ascomycota</taxon>
        <taxon>Pezizomycotina</taxon>
        <taxon>Sordariomycetes</taxon>
        <taxon>Hypocreomycetidae</taxon>
        <taxon>Glomerellales</taxon>
        <taxon>Glomerellaceae</taxon>
        <taxon>Colletotrichum</taxon>
        <taxon>Colletotrichum gloeosporioides species complex</taxon>
    </lineage>
</organism>
<dbReference type="SUPFAM" id="SSF53067">
    <property type="entry name" value="Actin-like ATPase domain"/>
    <property type="match status" value="2"/>
</dbReference>
<dbReference type="Proteomes" id="UP000015530">
    <property type="component" value="Unassembled WGS sequence"/>
</dbReference>
<comment type="similarity">
    <text evidence="3">Belongs to the heat shock protein 70 family.</text>
</comment>
<dbReference type="GO" id="GO:0005524">
    <property type="term" value="F:ATP binding"/>
    <property type="evidence" value="ECO:0007669"/>
    <property type="project" value="UniProtKB-KW"/>
</dbReference>
<evidence type="ECO:0000256" key="1">
    <source>
        <dbReference type="ARBA" id="ARBA00022741"/>
    </source>
</evidence>
<comment type="caution">
    <text evidence="5">The sequence shown here is derived from an EMBL/GenBank/DDBJ whole genome shotgun (WGS) entry which is preliminary data.</text>
</comment>
<evidence type="ECO:0000313" key="5">
    <source>
        <dbReference type="EMBL" id="EQB56044.1"/>
    </source>
</evidence>
<dbReference type="Gene3D" id="3.90.640.10">
    <property type="entry name" value="Actin, Chain A, domain 4"/>
    <property type="match status" value="1"/>
</dbReference>
<dbReference type="InterPro" id="IPR013126">
    <property type="entry name" value="Hsp_70_fam"/>
</dbReference>
<proteinExistence type="inferred from homology"/>
<dbReference type="OrthoDB" id="5106638at2759"/>
<dbReference type="InterPro" id="IPR043129">
    <property type="entry name" value="ATPase_NBD"/>
</dbReference>
<dbReference type="Gene3D" id="2.60.34.10">
    <property type="entry name" value="Substrate Binding Domain Of DNAk, Chain A, domain 1"/>
    <property type="match status" value="1"/>
</dbReference>
<protein>
    <submittedName>
        <fullName evidence="5">Hsp70-like protein</fullName>
    </submittedName>
</protein>
<dbReference type="HOGENOM" id="CLU_005965_0_1_1"/>
<keyword evidence="2 3" id="KW-0067">ATP-binding</keyword>
<evidence type="ECO:0000313" key="6">
    <source>
        <dbReference type="Proteomes" id="UP000015530"/>
    </source>
</evidence>
<dbReference type="EMBL" id="AMYD01000799">
    <property type="protein sequence ID" value="EQB56044.1"/>
    <property type="molecule type" value="Genomic_DNA"/>
</dbReference>
<dbReference type="SUPFAM" id="SSF100920">
    <property type="entry name" value="Heat shock protein 70kD (HSP70), peptide-binding domain"/>
    <property type="match status" value="1"/>
</dbReference>
<dbReference type="PANTHER" id="PTHR19375">
    <property type="entry name" value="HEAT SHOCK PROTEIN 70KDA"/>
    <property type="match status" value="1"/>
</dbReference>
<dbReference type="AlphaFoldDB" id="T0KVA3"/>
<dbReference type="PRINTS" id="PR00301">
    <property type="entry name" value="HEATSHOCK70"/>
</dbReference>
<evidence type="ECO:0000256" key="2">
    <source>
        <dbReference type="ARBA" id="ARBA00022840"/>
    </source>
</evidence>
<dbReference type="InterPro" id="IPR018181">
    <property type="entry name" value="Heat_shock_70_CS"/>
</dbReference>
<feature type="compositionally biased region" description="Polar residues" evidence="4">
    <location>
        <begin position="522"/>
        <end position="536"/>
    </location>
</feature>
<dbReference type="Pfam" id="PF00012">
    <property type="entry name" value="HSP70"/>
    <property type="match status" value="1"/>
</dbReference>
<evidence type="ECO:0000256" key="3">
    <source>
        <dbReference type="RuleBase" id="RU003322"/>
    </source>
</evidence>
<dbReference type="GO" id="GO:0140662">
    <property type="term" value="F:ATP-dependent protein folding chaperone"/>
    <property type="evidence" value="ECO:0007669"/>
    <property type="project" value="InterPro"/>
</dbReference>
<evidence type="ECO:0000256" key="4">
    <source>
        <dbReference type="SAM" id="MobiDB-lite"/>
    </source>
</evidence>
<gene>
    <name evidence="5" type="ORF">CGLO_03968</name>
</gene>
<reference evidence="6" key="1">
    <citation type="journal article" date="2013" name="Mol. Plant Microbe Interact.">
        <title>Global aspects of pacC regulation of pathogenicity genes in Colletotrichum gloeosporioides as revealed by transcriptome analysis.</title>
        <authorList>
            <person name="Alkan N."/>
            <person name="Meng X."/>
            <person name="Friedlander G."/>
            <person name="Reuveni E."/>
            <person name="Sukno S."/>
            <person name="Sherman A."/>
            <person name="Thon M."/>
            <person name="Fluhr R."/>
            <person name="Prusky D."/>
        </authorList>
    </citation>
    <scope>NUCLEOTIDE SEQUENCE [LARGE SCALE GENOMIC DNA]</scope>
    <source>
        <strain evidence="6">Cg-14</strain>
    </source>
</reference>
<dbReference type="STRING" id="1237896.T0KVA3"/>
<accession>T0KVA3</accession>
<dbReference type="PROSITE" id="PS00297">
    <property type="entry name" value="HSP70_1"/>
    <property type="match status" value="1"/>
</dbReference>
<dbReference type="InterPro" id="IPR029047">
    <property type="entry name" value="HSP70_peptide-bd_sf"/>
</dbReference>
<dbReference type="Gene3D" id="3.30.420.40">
    <property type="match status" value="2"/>
</dbReference>
<feature type="region of interest" description="Disordered" evidence="4">
    <location>
        <begin position="522"/>
        <end position="560"/>
    </location>
</feature>
<keyword evidence="1 3" id="KW-0547">Nucleotide-binding</keyword>